<keyword evidence="6" id="KW-0206">Cytoskeleton</keyword>
<dbReference type="PANTHER" id="PTHR28520">
    <property type="entry name" value="MITOTIC-SPINDLE ORGANIZING PROTEIN 1"/>
    <property type="match status" value="1"/>
</dbReference>
<evidence type="ECO:0000256" key="5">
    <source>
        <dbReference type="ARBA" id="ARBA00022490"/>
    </source>
</evidence>
<evidence type="ECO:0000256" key="1">
    <source>
        <dbReference type="ARBA" id="ARBA00003060"/>
    </source>
</evidence>
<dbReference type="EMBL" id="CAJVPL010000065">
    <property type="protein sequence ID" value="CAG8440695.1"/>
    <property type="molecule type" value="Genomic_DNA"/>
</dbReference>
<feature type="compositionally biased region" description="Polar residues" evidence="8">
    <location>
        <begin position="68"/>
        <end position="80"/>
    </location>
</feature>
<name>A0A9N8V2A7_9GLOM</name>
<dbReference type="InterPro" id="IPR022214">
    <property type="entry name" value="MZT1"/>
</dbReference>
<gene>
    <name evidence="9" type="ORF">AGERDE_LOCUS1042</name>
</gene>
<evidence type="ECO:0000313" key="9">
    <source>
        <dbReference type="EMBL" id="CAG8440695.1"/>
    </source>
</evidence>
<reference evidence="9" key="1">
    <citation type="submission" date="2021-06" db="EMBL/GenBank/DDBJ databases">
        <authorList>
            <person name="Kallberg Y."/>
            <person name="Tangrot J."/>
            <person name="Rosling A."/>
        </authorList>
    </citation>
    <scope>NUCLEOTIDE SEQUENCE</scope>
    <source>
        <strain evidence="9">MT106</strain>
    </source>
</reference>
<dbReference type="GO" id="GO:0051415">
    <property type="term" value="P:microtubule nucleation by interphase microtubule organizing center"/>
    <property type="evidence" value="ECO:0007669"/>
    <property type="project" value="TreeGrafter"/>
</dbReference>
<proteinExistence type="inferred from homology"/>
<dbReference type="GO" id="GO:0031021">
    <property type="term" value="C:interphase microtubule organizing center"/>
    <property type="evidence" value="ECO:0007669"/>
    <property type="project" value="TreeGrafter"/>
</dbReference>
<protein>
    <recommendedName>
        <fullName evidence="4">Mitotic-spindle organizing protein 1</fullName>
    </recommendedName>
    <alternativeName>
        <fullName evidence="7">Mitotic-spindle organizing protein associated with a ring of gamma-tubulin 1</fullName>
    </alternativeName>
</protein>
<comment type="similarity">
    <text evidence="3">Belongs to the MOZART1 family.</text>
</comment>
<dbReference type="GO" id="GO:0000931">
    <property type="term" value="C:gamma-tubulin ring complex"/>
    <property type="evidence" value="ECO:0007669"/>
    <property type="project" value="InterPro"/>
</dbReference>
<dbReference type="GO" id="GO:0005819">
    <property type="term" value="C:spindle"/>
    <property type="evidence" value="ECO:0007669"/>
    <property type="project" value="TreeGrafter"/>
</dbReference>
<dbReference type="PANTHER" id="PTHR28520:SF2">
    <property type="entry name" value="MITOTIC-SPINDLE ORGANIZING PROTEIN 1"/>
    <property type="match status" value="1"/>
</dbReference>
<accession>A0A9N8V2A7</accession>
<comment type="function">
    <text evidence="1">Required for gamma-tubulin complex recruitment to the microtubule organizing center (MTOC).</text>
</comment>
<sequence>MENPKIQEARETLDVLHEIATILNANIDRETISLCVQLCEGGVNPEALAVPEGVTVTASSTTGGENVGATTTASGSGSKN</sequence>
<evidence type="ECO:0000256" key="7">
    <source>
        <dbReference type="ARBA" id="ARBA00029810"/>
    </source>
</evidence>
<evidence type="ECO:0000256" key="4">
    <source>
        <dbReference type="ARBA" id="ARBA00016992"/>
    </source>
</evidence>
<feature type="region of interest" description="Disordered" evidence="8">
    <location>
        <begin position="57"/>
        <end position="80"/>
    </location>
</feature>
<dbReference type="GO" id="GO:0090307">
    <property type="term" value="P:mitotic spindle assembly"/>
    <property type="evidence" value="ECO:0007669"/>
    <property type="project" value="TreeGrafter"/>
</dbReference>
<evidence type="ECO:0000256" key="3">
    <source>
        <dbReference type="ARBA" id="ARBA00011015"/>
    </source>
</evidence>
<keyword evidence="10" id="KW-1185">Reference proteome</keyword>
<evidence type="ECO:0000256" key="8">
    <source>
        <dbReference type="SAM" id="MobiDB-lite"/>
    </source>
</evidence>
<comment type="caution">
    <text evidence="9">The sequence shown here is derived from an EMBL/GenBank/DDBJ whole genome shotgun (WGS) entry which is preliminary data.</text>
</comment>
<comment type="subcellular location">
    <subcellularLocation>
        <location evidence="2">Cytoplasm</location>
        <location evidence="2">Cytoskeleton</location>
        <location evidence="2">Microtubule organizing center</location>
    </subcellularLocation>
</comment>
<dbReference type="AlphaFoldDB" id="A0A9N8V2A7"/>
<dbReference type="OrthoDB" id="48571at2759"/>
<dbReference type="Proteomes" id="UP000789831">
    <property type="component" value="Unassembled WGS sequence"/>
</dbReference>
<evidence type="ECO:0000256" key="2">
    <source>
        <dbReference type="ARBA" id="ARBA00004267"/>
    </source>
</evidence>
<dbReference type="GO" id="GO:0033566">
    <property type="term" value="P:gamma-tubulin complex localization"/>
    <property type="evidence" value="ECO:0007669"/>
    <property type="project" value="InterPro"/>
</dbReference>
<evidence type="ECO:0000256" key="6">
    <source>
        <dbReference type="ARBA" id="ARBA00023212"/>
    </source>
</evidence>
<keyword evidence="5" id="KW-0963">Cytoplasm</keyword>
<evidence type="ECO:0000313" key="10">
    <source>
        <dbReference type="Proteomes" id="UP000789831"/>
    </source>
</evidence>
<organism evidence="9 10">
    <name type="scientific">Ambispora gerdemannii</name>
    <dbReference type="NCBI Taxonomy" id="144530"/>
    <lineage>
        <taxon>Eukaryota</taxon>
        <taxon>Fungi</taxon>
        <taxon>Fungi incertae sedis</taxon>
        <taxon>Mucoromycota</taxon>
        <taxon>Glomeromycotina</taxon>
        <taxon>Glomeromycetes</taxon>
        <taxon>Archaeosporales</taxon>
        <taxon>Ambisporaceae</taxon>
        <taxon>Ambispora</taxon>
    </lineage>
</organism>
<dbReference type="Pfam" id="PF12554">
    <property type="entry name" value="MOZART1"/>
    <property type="match status" value="1"/>
</dbReference>